<dbReference type="Proteomes" id="UP001228049">
    <property type="component" value="Unassembled WGS sequence"/>
</dbReference>
<evidence type="ECO:0000259" key="4">
    <source>
        <dbReference type="PROSITE" id="PS50166"/>
    </source>
</evidence>
<accession>A0AAD9EXD1</accession>
<organism evidence="5 6">
    <name type="scientific">Dissostichus eleginoides</name>
    <name type="common">Patagonian toothfish</name>
    <name type="synonym">Dissostichus amissus</name>
    <dbReference type="NCBI Taxonomy" id="100907"/>
    <lineage>
        <taxon>Eukaryota</taxon>
        <taxon>Metazoa</taxon>
        <taxon>Chordata</taxon>
        <taxon>Craniata</taxon>
        <taxon>Vertebrata</taxon>
        <taxon>Euteleostomi</taxon>
        <taxon>Actinopterygii</taxon>
        <taxon>Neopterygii</taxon>
        <taxon>Teleostei</taxon>
        <taxon>Neoteleostei</taxon>
        <taxon>Acanthomorphata</taxon>
        <taxon>Eupercaria</taxon>
        <taxon>Perciformes</taxon>
        <taxon>Notothenioidei</taxon>
        <taxon>Nototheniidae</taxon>
        <taxon>Dissostichus</taxon>
    </lineage>
</organism>
<evidence type="ECO:0000256" key="1">
    <source>
        <dbReference type="ARBA" id="ARBA00004123"/>
    </source>
</evidence>
<comment type="caution">
    <text evidence="5">The sequence shown here is derived from an EMBL/GenBank/DDBJ whole genome shotgun (WGS) entry which is preliminary data.</text>
</comment>
<dbReference type="SMART" id="SM00913">
    <property type="entry name" value="IBN_N"/>
    <property type="match status" value="1"/>
</dbReference>
<dbReference type="InterPro" id="IPR001494">
    <property type="entry name" value="Importin-beta_N"/>
</dbReference>
<proteinExistence type="predicted"/>
<evidence type="ECO:0000313" key="5">
    <source>
        <dbReference type="EMBL" id="KAK1885018.1"/>
    </source>
</evidence>
<evidence type="ECO:0000313" key="6">
    <source>
        <dbReference type="Proteomes" id="UP001228049"/>
    </source>
</evidence>
<dbReference type="GO" id="GO:0005829">
    <property type="term" value="C:cytosol"/>
    <property type="evidence" value="ECO:0007669"/>
    <property type="project" value="TreeGrafter"/>
</dbReference>
<dbReference type="Gene3D" id="1.25.10.10">
    <property type="entry name" value="Leucine-rich Repeat Variant"/>
    <property type="match status" value="1"/>
</dbReference>
<keyword evidence="3" id="KW-0539">Nucleus</keyword>
<protein>
    <submittedName>
        <fullName evidence="5">Importin-4</fullName>
    </submittedName>
</protein>
<evidence type="ECO:0000256" key="3">
    <source>
        <dbReference type="ARBA" id="ARBA00023242"/>
    </source>
</evidence>
<dbReference type="InterPro" id="IPR016024">
    <property type="entry name" value="ARM-type_fold"/>
</dbReference>
<sequence>MTEELELILSQLTQPDNAVIQQATVQLKQAFKDPAIIPALCAVMSGSQNPQIRQSAAVMLRLRVKKHWKKINPNDRESLKTVVLQAFMQETEHTVQHSLSQLCAMMVKHETPDRWPDLLQLLNQATKSSNPHDRQVGLCC</sequence>
<name>A0AAD9EXD1_DISEL</name>
<dbReference type="GO" id="GO:0005635">
    <property type="term" value="C:nuclear envelope"/>
    <property type="evidence" value="ECO:0007669"/>
    <property type="project" value="TreeGrafter"/>
</dbReference>
<evidence type="ECO:0000256" key="2">
    <source>
        <dbReference type="ARBA" id="ARBA00022448"/>
    </source>
</evidence>
<dbReference type="AlphaFoldDB" id="A0AAD9EXD1"/>
<keyword evidence="6" id="KW-1185">Reference proteome</keyword>
<keyword evidence="2" id="KW-0813">Transport</keyword>
<dbReference type="GO" id="GO:0031267">
    <property type="term" value="F:small GTPase binding"/>
    <property type="evidence" value="ECO:0007669"/>
    <property type="project" value="InterPro"/>
</dbReference>
<dbReference type="PANTHER" id="PTHR10997">
    <property type="entry name" value="IMPORTIN-7, 8, 11"/>
    <property type="match status" value="1"/>
</dbReference>
<feature type="domain" description="Importin N-terminal" evidence="4">
    <location>
        <begin position="23"/>
        <end position="89"/>
    </location>
</feature>
<gene>
    <name evidence="5" type="ORF">KUDE01_031214</name>
</gene>
<dbReference type="SUPFAM" id="SSF48371">
    <property type="entry name" value="ARM repeat"/>
    <property type="match status" value="1"/>
</dbReference>
<dbReference type="PROSITE" id="PS50166">
    <property type="entry name" value="IMPORTIN_B_NT"/>
    <property type="match status" value="1"/>
</dbReference>
<dbReference type="Pfam" id="PF03810">
    <property type="entry name" value="IBN_N"/>
    <property type="match status" value="1"/>
</dbReference>
<dbReference type="InterPro" id="IPR011989">
    <property type="entry name" value="ARM-like"/>
</dbReference>
<comment type="subcellular location">
    <subcellularLocation>
        <location evidence="1">Nucleus</location>
    </subcellularLocation>
</comment>
<dbReference type="GO" id="GO:0006606">
    <property type="term" value="P:protein import into nucleus"/>
    <property type="evidence" value="ECO:0007669"/>
    <property type="project" value="TreeGrafter"/>
</dbReference>
<dbReference type="EMBL" id="JASDAP010000021">
    <property type="protein sequence ID" value="KAK1885018.1"/>
    <property type="molecule type" value="Genomic_DNA"/>
</dbReference>
<reference evidence="5" key="1">
    <citation type="submission" date="2023-04" db="EMBL/GenBank/DDBJ databases">
        <title>Chromosome-level genome of Chaenocephalus aceratus.</title>
        <authorList>
            <person name="Park H."/>
        </authorList>
    </citation>
    <scope>NUCLEOTIDE SEQUENCE</scope>
    <source>
        <strain evidence="5">DE</strain>
        <tissue evidence="5">Muscle</tissue>
    </source>
</reference>